<keyword evidence="8" id="KW-0902">Two-component regulatory system</keyword>
<dbReference type="InterPro" id="IPR029016">
    <property type="entry name" value="GAF-like_dom_sf"/>
</dbReference>
<keyword evidence="3 9" id="KW-0597">Phosphoprotein</keyword>
<dbReference type="InterPro" id="IPR001610">
    <property type="entry name" value="PAC"/>
</dbReference>
<reference evidence="14" key="1">
    <citation type="submission" date="2018-01" db="EMBL/GenBank/DDBJ databases">
        <authorList>
            <person name="Regsiter A."/>
            <person name="William W."/>
        </authorList>
    </citation>
    <scope>NUCLEOTIDE SEQUENCE</scope>
    <source>
        <strain evidence="14">TRIP AH-1</strain>
    </source>
</reference>
<dbReference type="Gene3D" id="3.30.450.20">
    <property type="entry name" value="PAS domain"/>
    <property type="match status" value="2"/>
</dbReference>
<evidence type="ECO:0000256" key="5">
    <source>
        <dbReference type="ARBA" id="ARBA00022741"/>
    </source>
</evidence>
<dbReference type="Gene3D" id="1.10.287.130">
    <property type="match status" value="1"/>
</dbReference>
<dbReference type="SMART" id="SM00086">
    <property type="entry name" value="PAC"/>
    <property type="match status" value="2"/>
</dbReference>
<evidence type="ECO:0000256" key="4">
    <source>
        <dbReference type="ARBA" id="ARBA00022679"/>
    </source>
</evidence>
<accession>A0A445N1Z9</accession>
<dbReference type="SUPFAM" id="SSF52172">
    <property type="entry name" value="CheY-like"/>
    <property type="match status" value="1"/>
</dbReference>
<feature type="domain" description="PAC" evidence="13">
    <location>
        <begin position="206"/>
        <end position="258"/>
    </location>
</feature>
<dbReference type="SUPFAM" id="SSF55781">
    <property type="entry name" value="GAF domain-like"/>
    <property type="match status" value="1"/>
</dbReference>
<dbReference type="CDD" id="cd00082">
    <property type="entry name" value="HisKA"/>
    <property type="match status" value="1"/>
</dbReference>
<evidence type="ECO:0000259" key="13">
    <source>
        <dbReference type="PROSITE" id="PS50113"/>
    </source>
</evidence>
<keyword evidence="6" id="KW-0418">Kinase</keyword>
<proteinExistence type="predicted"/>
<dbReference type="InterPro" id="IPR000014">
    <property type="entry name" value="PAS"/>
</dbReference>
<dbReference type="PRINTS" id="PR00344">
    <property type="entry name" value="BCTRLSENSOR"/>
</dbReference>
<organism evidence="14">
    <name type="scientific">uncultured Desulfobacterium sp</name>
    <dbReference type="NCBI Taxonomy" id="201089"/>
    <lineage>
        <taxon>Bacteria</taxon>
        <taxon>Pseudomonadati</taxon>
        <taxon>Thermodesulfobacteriota</taxon>
        <taxon>Desulfobacteria</taxon>
        <taxon>Desulfobacterales</taxon>
        <taxon>Desulfobacteriaceae</taxon>
        <taxon>Desulfobacterium</taxon>
        <taxon>environmental samples</taxon>
    </lineage>
</organism>
<evidence type="ECO:0000256" key="2">
    <source>
        <dbReference type="ARBA" id="ARBA00012438"/>
    </source>
</evidence>
<dbReference type="Pfam" id="PF00072">
    <property type="entry name" value="Response_reg"/>
    <property type="match status" value="1"/>
</dbReference>
<dbReference type="SMART" id="SM00091">
    <property type="entry name" value="PAS"/>
    <property type="match status" value="1"/>
</dbReference>
<dbReference type="SMART" id="SM00065">
    <property type="entry name" value="GAF"/>
    <property type="match status" value="1"/>
</dbReference>
<dbReference type="Pfam" id="PF13185">
    <property type="entry name" value="GAF_2"/>
    <property type="match status" value="1"/>
</dbReference>
<gene>
    <name evidence="14" type="ORF">PITCH_A720065</name>
</gene>
<dbReference type="SUPFAM" id="SSF55874">
    <property type="entry name" value="ATPase domain of HSP90 chaperone/DNA topoisomerase II/histidine kinase"/>
    <property type="match status" value="1"/>
</dbReference>
<dbReference type="PROSITE" id="PS50113">
    <property type="entry name" value="PAC"/>
    <property type="match status" value="2"/>
</dbReference>
<feature type="domain" description="PAC" evidence="13">
    <location>
        <begin position="350"/>
        <end position="402"/>
    </location>
</feature>
<evidence type="ECO:0000256" key="1">
    <source>
        <dbReference type="ARBA" id="ARBA00000085"/>
    </source>
</evidence>
<dbReference type="NCBIfam" id="TIGR00229">
    <property type="entry name" value="sensory_box"/>
    <property type="match status" value="2"/>
</dbReference>
<feature type="domain" description="Response regulatory" evidence="11">
    <location>
        <begin position="10"/>
        <end position="124"/>
    </location>
</feature>
<keyword evidence="4" id="KW-0808">Transferase</keyword>
<feature type="modified residue" description="4-aspartylphosphate" evidence="9">
    <location>
        <position position="59"/>
    </location>
</feature>
<dbReference type="PANTHER" id="PTHR43065">
    <property type="entry name" value="SENSOR HISTIDINE KINASE"/>
    <property type="match status" value="1"/>
</dbReference>
<dbReference type="InterPro" id="IPR036890">
    <property type="entry name" value="HATPase_C_sf"/>
</dbReference>
<dbReference type="InterPro" id="IPR013767">
    <property type="entry name" value="PAS_fold"/>
</dbReference>
<sequence>MTPINLKDLRLLLVDDEEPFRQGLARAFKKRGIVCQQAGSGEECISILNREKIDVLILDIKMPGMDGFEVLDYVKKKSLKTEVLLLTGYATTEDGVNGIKQGAFDYLGKPVQMEHLLVKIVQAYQKILREEEIYREAEASYQALLQSVTDYVVGVNRNYQIIMANDLFKKRFGSFSDAPCFSIWKKREKKCSNCLVEKSFRDGKSHTKEEDVVMDDGSIARMLVRSTPVTNQKGKIIYVLETATDITKKKLLQADLSGVTGRMEGFLAQRLRELQESEKKYRTIFERSSDAIMLVDSNGKILEINQAGVEMFGYDNKTELLALKSASELLEDKKSFYDLQKSITTDGYVKEFETRLMGNNGKAFEALITSNVTLNEGGQLTGYVIIIKDITTRKMAQKQIQIRNIRLAILKAISMAVSTSLDLHEILYSSIDKMLEIPEIMEPDSVRIYLLAEDEKQLNLAAHKGFSKDFFSQDFMRSRRIGDGHVGQTVLTGRTIIVDDFLHSNDPYVETLKKEGLKSTVYIPLVSKSKSLGVMSVSTHSEYKFSSYHVEFLTVVGNQLGVAVDNANLFEKSKRAYEQLKAIQEQVIQTEKLASLGKLSATIAHEINNPLAAVLTYIKLMIKLVERGLFFSQERSEDVKRYLGTMESEVTRCGEIVKNLLAFARHSKVDIKSHSITEIIDRTLLLITHDLEIKNTHVKKEMAPNLPEILCDFKQIQQALLNLIVNASEAMEKGGTITVSAGYPGNNGFVEILISDTGCGIPDEEIKHIFEPFFTTKEEGKGVGLGLSVVFGIITRHNGSIDVESEIGKGTSFRIRLPVA</sequence>
<dbReference type="InterPro" id="IPR003594">
    <property type="entry name" value="HATPase_dom"/>
</dbReference>
<feature type="domain" description="Histidine kinase" evidence="10">
    <location>
        <begin position="602"/>
        <end position="820"/>
    </location>
</feature>
<dbReference type="InterPro" id="IPR005467">
    <property type="entry name" value="His_kinase_dom"/>
</dbReference>
<evidence type="ECO:0000259" key="10">
    <source>
        <dbReference type="PROSITE" id="PS50109"/>
    </source>
</evidence>
<evidence type="ECO:0000256" key="7">
    <source>
        <dbReference type="ARBA" id="ARBA00022840"/>
    </source>
</evidence>
<dbReference type="InterPro" id="IPR011006">
    <property type="entry name" value="CheY-like_superfamily"/>
</dbReference>
<dbReference type="InterPro" id="IPR013656">
    <property type="entry name" value="PAS_4"/>
</dbReference>
<keyword evidence="7" id="KW-0067">ATP-binding</keyword>
<dbReference type="AlphaFoldDB" id="A0A445N1Z9"/>
<dbReference type="PANTHER" id="PTHR43065:SF46">
    <property type="entry name" value="C4-DICARBOXYLATE TRANSPORT SENSOR PROTEIN DCTB"/>
    <property type="match status" value="1"/>
</dbReference>
<dbReference type="PROSITE" id="PS50109">
    <property type="entry name" value="HIS_KIN"/>
    <property type="match status" value="1"/>
</dbReference>
<evidence type="ECO:0000259" key="12">
    <source>
        <dbReference type="PROSITE" id="PS50112"/>
    </source>
</evidence>
<evidence type="ECO:0000259" key="11">
    <source>
        <dbReference type="PROSITE" id="PS50110"/>
    </source>
</evidence>
<dbReference type="SUPFAM" id="SSF47384">
    <property type="entry name" value="Homodimeric domain of signal transducing histidine kinase"/>
    <property type="match status" value="1"/>
</dbReference>
<dbReference type="GO" id="GO:0000155">
    <property type="term" value="F:phosphorelay sensor kinase activity"/>
    <property type="evidence" value="ECO:0007669"/>
    <property type="project" value="InterPro"/>
</dbReference>
<dbReference type="InterPro" id="IPR036097">
    <property type="entry name" value="HisK_dim/P_sf"/>
</dbReference>
<keyword evidence="5" id="KW-0547">Nucleotide-binding</keyword>
<dbReference type="Pfam" id="PF08448">
    <property type="entry name" value="PAS_4"/>
    <property type="match status" value="1"/>
</dbReference>
<dbReference type="InterPro" id="IPR003018">
    <property type="entry name" value="GAF"/>
</dbReference>
<dbReference type="PROSITE" id="PS50112">
    <property type="entry name" value="PAS"/>
    <property type="match status" value="1"/>
</dbReference>
<evidence type="ECO:0000256" key="6">
    <source>
        <dbReference type="ARBA" id="ARBA00022777"/>
    </source>
</evidence>
<evidence type="ECO:0000256" key="8">
    <source>
        <dbReference type="ARBA" id="ARBA00023012"/>
    </source>
</evidence>
<dbReference type="SUPFAM" id="SSF55785">
    <property type="entry name" value="PYP-like sensor domain (PAS domain)"/>
    <property type="match status" value="2"/>
</dbReference>
<comment type="catalytic activity">
    <reaction evidence="1">
        <text>ATP + protein L-histidine = ADP + protein N-phospho-L-histidine.</text>
        <dbReference type="EC" id="2.7.13.3"/>
    </reaction>
</comment>
<dbReference type="Pfam" id="PF00512">
    <property type="entry name" value="HisKA"/>
    <property type="match status" value="1"/>
</dbReference>
<dbReference type="PROSITE" id="PS50110">
    <property type="entry name" value="RESPONSE_REGULATORY"/>
    <property type="match status" value="1"/>
</dbReference>
<dbReference type="InterPro" id="IPR000700">
    <property type="entry name" value="PAS-assoc_C"/>
</dbReference>
<dbReference type="InterPro" id="IPR004358">
    <property type="entry name" value="Sig_transdc_His_kin-like_C"/>
</dbReference>
<dbReference type="InterPro" id="IPR035965">
    <property type="entry name" value="PAS-like_dom_sf"/>
</dbReference>
<dbReference type="SMART" id="SM00388">
    <property type="entry name" value="HisKA"/>
    <property type="match status" value="1"/>
</dbReference>
<evidence type="ECO:0000256" key="3">
    <source>
        <dbReference type="ARBA" id="ARBA00022553"/>
    </source>
</evidence>
<name>A0A445N1Z9_9BACT</name>
<dbReference type="CDD" id="cd00130">
    <property type="entry name" value="PAS"/>
    <property type="match status" value="1"/>
</dbReference>
<feature type="domain" description="PAS" evidence="12">
    <location>
        <begin position="277"/>
        <end position="314"/>
    </location>
</feature>
<dbReference type="GO" id="GO:0005524">
    <property type="term" value="F:ATP binding"/>
    <property type="evidence" value="ECO:0007669"/>
    <property type="project" value="UniProtKB-KW"/>
</dbReference>
<evidence type="ECO:0000313" key="14">
    <source>
        <dbReference type="EMBL" id="SPD75725.1"/>
    </source>
</evidence>
<dbReference type="Pfam" id="PF00989">
    <property type="entry name" value="PAS"/>
    <property type="match status" value="1"/>
</dbReference>
<protein>
    <recommendedName>
        <fullName evidence="2">histidine kinase</fullName>
        <ecNumber evidence="2">2.7.13.3</ecNumber>
    </recommendedName>
</protein>
<dbReference type="Gene3D" id="3.40.50.2300">
    <property type="match status" value="1"/>
</dbReference>
<dbReference type="InterPro" id="IPR003661">
    <property type="entry name" value="HisK_dim/P_dom"/>
</dbReference>
<evidence type="ECO:0000256" key="9">
    <source>
        <dbReference type="PROSITE-ProRule" id="PRU00169"/>
    </source>
</evidence>
<dbReference type="Gene3D" id="3.30.565.10">
    <property type="entry name" value="Histidine kinase-like ATPase, C-terminal domain"/>
    <property type="match status" value="1"/>
</dbReference>
<dbReference type="SMART" id="SM00387">
    <property type="entry name" value="HATPase_c"/>
    <property type="match status" value="1"/>
</dbReference>
<dbReference type="Gene3D" id="3.30.450.40">
    <property type="match status" value="1"/>
</dbReference>
<dbReference type="Pfam" id="PF02518">
    <property type="entry name" value="HATPase_c"/>
    <property type="match status" value="1"/>
</dbReference>
<dbReference type="EC" id="2.7.13.3" evidence="2"/>
<dbReference type="SMART" id="SM00448">
    <property type="entry name" value="REC"/>
    <property type="match status" value="1"/>
</dbReference>
<dbReference type="EMBL" id="OJIN01000217">
    <property type="protein sequence ID" value="SPD75725.1"/>
    <property type="molecule type" value="Genomic_DNA"/>
</dbReference>
<dbReference type="InterPro" id="IPR001789">
    <property type="entry name" value="Sig_transdc_resp-reg_receiver"/>
</dbReference>